<evidence type="ECO:0000313" key="2">
    <source>
        <dbReference type="EMBL" id="MBB6505940.1"/>
    </source>
</evidence>
<keyword evidence="1" id="KW-1133">Transmembrane helix</keyword>
<reference evidence="2 3" key="2">
    <citation type="submission" date="2020-08" db="EMBL/GenBank/DDBJ databases">
        <authorList>
            <person name="Partida-Martinez L."/>
            <person name="Huntemann M."/>
            <person name="Clum A."/>
            <person name="Wang J."/>
            <person name="Palaniappan K."/>
            <person name="Ritter S."/>
            <person name="Chen I.-M."/>
            <person name="Stamatis D."/>
            <person name="Reddy T."/>
            <person name="O'Malley R."/>
            <person name="Daum C."/>
            <person name="Shapiro N."/>
            <person name="Ivanova N."/>
            <person name="Kyrpides N."/>
            <person name="Woyke T."/>
        </authorList>
    </citation>
    <scope>NUCLEOTIDE SEQUENCE [LARGE SCALE GENOMIC DNA]</scope>
    <source>
        <strain evidence="2 3">AS3.13</strain>
    </source>
</reference>
<dbReference type="RefSeq" id="WP_184507031.1">
    <property type="nucleotide sequence ID" value="NZ_JACHBT010000016.1"/>
</dbReference>
<dbReference type="EMBL" id="JACHBT010000016">
    <property type="protein sequence ID" value="MBB6505940.1"/>
    <property type="molecule type" value="Genomic_DNA"/>
</dbReference>
<keyword evidence="1" id="KW-0472">Membrane</keyword>
<feature type="transmembrane region" description="Helical" evidence="1">
    <location>
        <begin position="7"/>
        <end position="27"/>
    </location>
</feature>
<protein>
    <submittedName>
        <fullName evidence="2">Uncharacterized protein</fullName>
    </submittedName>
</protein>
<accession>A0A7X0MQB7</accession>
<dbReference type="AlphaFoldDB" id="A0A7X0MQB7"/>
<evidence type="ECO:0000313" key="3">
    <source>
        <dbReference type="Proteomes" id="UP000522313"/>
    </source>
</evidence>
<dbReference type="Proteomes" id="UP000522313">
    <property type="component" value="Unassembled WGS sequence"/>
</dbReference>
<proteinExistence type="predicted"/>
<organism evidence="2 3">
    <name type="scientific">Sphingomonas endophytica</name>
    <dbReference type="NCBI Taxonomy" id="869719"/>
    <lineage>
        <taxon>Bacteria</taxon>
        <taxon>Pseudomonadati</taxon>
        <taxon>Pseudomonadota</taxon>
        <taxon>Alphaproteobacteria</taxon>
        <taxon>Sphingomonadales</taxon>
        <taxon>Sphingomonadaceae</taxon>
        <taxon>Sphingomonas</taxon>
    </lineage>
</organism>
<name>A0A7X0MQB7_9SPHN</name>
<evidence type="ECO:0000256" key="1">
    <source>
        <dbReference type="SAM" id="Phobius"/>
    </source>
</evidence>
<gene>
    <name evidence="2" type="ORF">F4693_002937</name>
</gene>
<keyword evidence="1" id="KW-0812">Transmembrane</keyword>
<sequence>MDHRSDRLLLVAQAGVGVVALAIMSLYPPAEGRILLVPVADRDVNAIARLALSSGAMLLGAGPLRGSLVVVGSRARLAAQTRPWRTLMLAAPPAGCGTPSRQAGVA</sequence>
<reference evidence="2 3" key="1">
    <citation type="submission" date="2020-08" db="EMBL/GenBank/DDBJ databases">
        <title>The Agave Microbiome: Exploring the role of microbial communities in plant adaptations to desert environments.</title>
        <authorList>
            <person name="Partida-Martinez L.P."/>
        </authorList>
    </citation>
    <scope>NUCLEOTIDE SEQUENCE [LARGE SCALE GENOMIC DNA]</scope>
    <source>
        <strain evidence="2 3">AS3.13</strain>
    </source>
</reference>
<comment type="caution">
    <text evidence="2">The sequence shown here is derived from an EMBL/GenBank/DDBJ whole genome shotgun (WGS) entry which is preliminary data.</text>
</comment>